<evidence type="ECO:0000313" key="2">
    <source>
        <dbReference type="EMBL" id="VUD73834.1"/>
    </source>
</evidence>
<dbReference type="OrthoDB" id="8006102at2"/>
<keyword evidence="3" id="KW-1185">Reference proteome</keyword>
<evidence type="ECO:0000313" key="3">
    <source>
        <dbReference type="Proteomes" id="UP000410984"/>
    </source>
</evidence>
<dbReference type="RefSeq" id="WP_142585049.1">
    <property type="nucleotide sequence ID" value="NZ_CABFPH010000088.1"/>
</dbReference>
<sequence>MSRLGLFLLAFALATAAFWFTMLTDPPRSEAGSRAEAPASDPGWAPPVRERFVPEELCGRFGACPR</sequence>
<dbReference type="EMBL" id="CABFPH010000088">
    <property type="protein sequence ID" value="VUD73834.1"/>
    <property type="molecule type" value="Genomic_DNA"/>
</dbReference>
<protein>
    <submittedName>
        <fullName evidence="2">Uncharacterized protein</fullName>
    </submittedName>
</protein>
<dbReference type="Proteomes" id="UP000410984">
    <property type="component" value="Unassembled WGS sequence"/>
</dbReference>
<feature type="region of interest" description="Disordered" evidence="1">
    <location>
        <begin position="27"/>
        <end position="47"/>
    </location>
</feature>
<reference evidence="2 3" key="1">
    <citation type="submission" date="2019-06" db="EMBL/GenBank/DDBJ databases">
        <authorList>
            <person name="Rodrigo-Torres L."/>
            <person name="Arahal R. D."/>
            <person name="Lucena T."/>
        </authorList>
    </citation>
    <scope>NUCLEOTIDE SEQUENCE [LARGE SCALE GENOMIC DNA]</scope>
    <source>
        <strain evidence="2 3">SB0023/3</strain>
    </source>
</reference>
<name>A0A509EJP6_9HYPH</name>
<evidence type="ECO:0000256" key="1">
    <source>
        <dbReference type="SAM" id="MobiDB-lite"/>
    </source>
</evidence>
<gene>
    <name evidence="2" type="ORF">MET9862_04454</name>
</gene>
<accession>A0A509EJP6</accession>
<dbReference type="AlphaFoldDB" id="A0A509EJP6"/>
<organism evidence="2 3">
    <name type="scientific">Methylobacterium symbioticum</name>
    <dbReference type="NCBI Taxonomy" id="2584084"/>
    <lineage>
        <taxon>Bacteria</taxon>
        <taxon>Pseudomonadati</taxon>
        <taxon>Pseudomonadota</taxon>
        <taxon>Alphaproteobacteria</taxon>
        <taxon>Hyphomicrobiales</taxon>
        <taxon>Methylobacteriaceae</taxon>
        <taxon>Methylobacterium</taxon>
    </lineage>
</organism>
<proteinExistence type="predicted"/>